<name>A0ABS7JPI9_9HELI</name>
<organism evidence="1 2">
    <name type="scientific">Helicobacter turcicus</name>
    <dbReference type="NCBI Taxonomy" id="2867412"/>
    <lineage>
        <taxon>Bacteria</taxon>
        <taxon>Pseudomonadati</taxon>
        <taxon>Campylobacterota</taxon>
        <taxon>Epsilonproteobacteria</taxon>
        <taxon>Campylobacterales</taxon>
        <taxon>Helicobacteraceae</taxon>
        <taxon>Helicobacter</taxon>
    </lineage>
</organism>
<sequence>MKQEKRGIVNVTFNAKRATPIQKDIEAVENAVITYIAMYVRGFHSTRKDRGLGAEHIKLHLEKGSEGETTLEELLNLGNSLRVYLKNFDEPFIDEKEAKIYEWENKEKVRFRAIADRIRGEGDNCHSSPSNDIIITFYSDRNLSQRMEFKNPKVKAYYENTQSQTSILNQAHKRKQK</sequence>
<keyword evidence="2" id="KW-1185">Reference proteome</keyword>
<protein>
    <submittedName>
        <fullName evidence="1">Uncharacterized protein</fullName>
    </submittedName>
</protein>
<dbReference type="RefSeq" id="WP_221532485.1">
    <property type="nucleotide sequence ID" value="NZ_JAIGYP010000010.1"/>
</dbReference>
<evidence type="ECO:0000313" key="1">
    <source>
        <dbReference type="EMBL" id="MBX7491277.1"/>
    </source>
</evidence>
<evidence type="ECO:0000313" key="2">
    <source>
        <dbReference type="Proteomes" id="UP000700059"/>
    </source>
</evidence>
<proteinExistence type="predicted"/>
<gene>
    <name evidence="1" type="ORF">K4G57_07375</name>
</gene>
<comment type="caution">
    <text evidence="1">The sequence shown here is derived from an EMBL/GenBank/DDBJ whole genome shotgun (WGS) entry which is preliminary data.</text>
</comment>
<dbReference type="EMBL" id="JAIGYQ010000010">
    <property type="protein sequence ID" value="MBX7491277.1"/>
    <property type="molecule type" value="Genomic_DNA"/>
</dbReference>
<dbReference type="Proteomes" id="UP000700059">
    <property type="component" value="Unassembled WGS sequence"/>
</dbReference>
<accession>A0ABS7JPI9</accession>
<reference evidence="1 2" key="1">
    <citation type="submission" date="2021-08" db="EMBL/GenBank/DDBJ databases">
        <title>Helicobacter spp. isolated from feces of Anatolian Ground Squirrel (Spermophilus xanthoprymnus) in Turkey.</title>
        <authorList>
            <person name="Aydin F."/>
            <person name="Abay S."/>
            <person name="Kayman T."/>
            <person name="Karakaya E."/>
            <person name="Saticioglu I.B."/>
        </authorList>
    </citation>
    <scope>NUCLEOTIDE SEQUENCE [LARGE SCALE GENOMIC DNA]</scope>
    <source>
        <strain evidence="1 2">Faydin-H70</strain>
    </source>
</reference>